<dbReference type="EMBL" id="JBBKAJ010000022">
    <property type="protein sequence ID" value="MEJ8636033.1"/>
    <property type="molecule type" value="Genomic_DNA"/>
</dbReference>
<dbReference type="Proteomes" id="UP001377168">
    <property type="component" value="Unassembled WGS sequence"/>
</dbReference>
<evidence type="ECO:0000313" key="2">
    <source>
        <dbReference type="Proteomes" id="UP001377168"/>
    </source>
</evidence>
<accession>A0ACC6PX31</accession>
<keyword evidence="2" id="KW-1185">Reference proteome</keyword>
<gene>
    <name evidence="1" type="ORF">WKI67_21975</name>
</gene>
<organism evidence="1 2">
    <name type="scientific">Streptomyces achmelvichensis</name>
    <dbReference type="NCBI Taxonomy" id="3134111"/>
    <lineage>
        <taxon>Bacteria</taxon>
        <taxon>Bacillati</taxon>
        <taxon>Actinomycetota</taxon>
        <taxon>Actinomycetes</taxon>
        <taxon>Kitasatosporales</taxon>
        <taxon>Streptomycetaceae</taxon>
        <taxon>Streptomyces</taxon>
    </lineage>
</organism>
<proteinExistence type="predicted"/>
<name>A0ACC6PX31_9ACTN</name>
<reference evidence="1" key="1">
    <citation type="submission" date="2024-03" db="EMBL/GenBank/DDBJ databases">
        <title>Novel Streptomyces species of biotechnological and ecological value are a feature of Machair soil.</title>
        <authorList>
            <person name="Prole J.R."/>
            <person name="Goodfellow M."/>
            <person name="Allenby N."/>
            <person name="Ward A.C."/>
        </authorList>
    </citation>
    <scope>NUCLEOTIDE SEQUENCE</scope>
    <source>
        <strain evidence="1">MS2.AVA.5</strain>
    </source>
</reference>
<protein>
    <submittedName>
        <fullName evidence="1">Uncharacterized protein</fullName>
    </submittedName>
</protein>
<evidence type="ECO:0000313" key="1">
    <source>
        <dbReference type="EMBL" id="MEJ8636033.1"/>
    </source>
</evidence>
<sequence>MNLRMIGIASVVVVAALLPLAAVAGPADGLLWPDAPAARGPVVDAKSSTRPDPQTAETDPTEPPAAAGSAVLPASAARCGPEVTSPGGVEAQTCVLTQDGDAWARTYYRNATGEELRSVLTLMGPGGRTLQTNCAVEAGDEPGVCETPREPSRGGSGDYSAVAEFSPAEDSDDAPLLLRSGSNSHASGGS</sequence>
<comment type="caution">
    <text evidence="1">The sequence shown here is derived from an EMBL/GenBank/DDBJ whole genome shotgun (WGS) entry which is preliminary data.</text>
</comment>